<dbReference type="InterPro" id="IPR036569">
    <property type="entry name" value="RpiB_LacA_LacB_sf"/>
</dbReference>
<dbReference type="PANTHER" id="PTHR30345">
    <property type="entry name" value="RIBOSE-5-PHOSPHATE ISOMERASE B"/>
    <property type="match status" value="1"/>
</dbReference>
<name>A0ABT7UBH9_9FIRM</name>
<keyword evidence="2" id="KW-0413">Isomerase</keyword>
<dbReference type="EMBL" id="JAUDCG010000004">
    <property type="protein sequence ID" value="MDM8156280.1"/>
    <property type="molecule type" value="Genomic_DNA"/>
</dbReference>
<reference evidence="2 3" key="3">
    <citation type="submission" date="2023-06" db="EMBL/GenBank/DDBJ databases">
        <authorList>
            <person name="Zeman M."/>
            <person name="Kubasova T."/>
            <person name="Jahodarova E."/>
            <person name="Nykrynova M."/>
            <person name="Rychlik I."/>
        </authorList>
    </citation>
    <scope>NUCLEOTIDE SEQUENCE [LARGE SCALE GENOMIC DNA]</scope>
    <source>
        <strain evidence="2 3">ET39</strain>
    </source>
</reference>
<dbReference type="EC" id="5.3.1.26" evidence="2"/>
<dbReference type="RefSeq" id="WP_289606751.1">
    <property type="nucleotide sequence ID" value="NZ_JAUDCG010000004.1"/>
</dbReference>
<dbReference type="PANTHER" id="PTHR30345:SF0">
    <property type="entry name" value="DNA DAMAGE-REPAIR_TOLERATION PROTEIN DRT102"/>
    <property type="match status" value="1"/>
</dbReference>
<sequence>MKVAIGCDHIVTDIKNHIKEYLEKKGFEVVDCGTYDFKRTHYPIYGKRVAEKVVSGECDLGVVMCGTGVGITNAVQKIKGARCALVGDVCAARYAKEQLNCNVIGVGGRVSGVGMIEDIMDAYFGAEYHPTKENEALIEKIDGLIDRTDYIGDEHFFDEFLEKWDRGEYHD</sequence>
<dbReference type="Gene3D" id="3.40.1400.10">
    <property type="entry name" value="Sugar-phosphate isomerase, RpiB/LacA/LacB"/>
    <property type="match status" value="1"/>
</dbReference>
<comment type="caution">
    <text evidence="2">The sequence shown here is derived from an EMBL/GenBank/DDBJ whole genome shotgun (WGS) entry which is preliminary data.</text>
</comment>
<keyword evidence="3" id="KW-1185">Reference proteome</keyword>
<dbReference type="NCBIfam" id="TIGR00689">
    <property type="entry name" value="rpiB_lacA_lacB"/>
    <property type="match status" value="1"/>
</dbReference>
<dbReference type="GO" id="GO:0050044">
    <property type="term" value="F:galactose-6-phosphate isomerase activity"/>
    <property type="evidence" value="ECO:0007669"/>
    <property type="project" value="UniProtKB-EC"/>
</dbReference>
<accession>A0ABT7UBH9</accession>
<evidence type="ECO:0000313" key="3">
    <source>
        <dbReference type="Proteomes" id="UP001529340"/>
    </source>
</evidence>
<protein>
    <submittedName>
        <fullName evidence="2">Galactose-6-phosphate isomerase subunit LacB</fullName>
        <ecNumber evidence="2">5.3.1.26</ecNumber>
    </submittedName>
</protein>
<dbReference type="NCBIfam" id="NF006381">
    <property type="entry name" value="PRK08622.1"/>
    <property type="match status" value="1"/>
</dbReference>
<dbReference type="Pfam" id="PF02502">
    <property type="entry name" value="LacAB_rpiB"/>
    <property type="match status" value="1"/>
</dbReference>
<dbReference type="PIRSF" id="PIRSF005384">
    <property type="entry name" value="RpiB_LacA_B"/>
    <property type="match status" value="1"/>
</dbReference>
<dbReference type="InterPro" id="IPR003500">
    <property type="entry name" value="RpiB_LacA_LacB"/>
</dbReference>
<reference evidence="3" key="2">
    <citation type="submission" date="2023-06" db="EMBL/GenBank/DDBJ databases">
        <title>Identification and characterization of horizontal gene transfer across gut microbiota members of farm animals based on homology search.</title>
        <authorList>
            <person name="Zeman M."/>
            <person name="Kubasova T."/>
            <person name="Jahodarova E."/>
            <person name="Nykrynova M."/>
            <person name="Rychlik I."/>
        </authorList>
    </citation>
    <scope>NUCLEOTIDE SEQUENCE [LARGE SCALE GENOMIC DNA]</scope>
    <source>
        <strain evidence="3">ET39</strain>
    </source>
</reference>
<evidence type="ECO:0000313" key="2">
    <source>
        <dbReference type="EMBL" id="MDM8156280.1"/>
    </source>
</evidence>
<evidence type="ECO:0000256" key="1">
    <source>
        <dbReference type="ARBA" id="ARBA00008754"/>
    </source>
</evidence>
<comment type="similarity">
    <text evidence="1">Belongs to the LacAB/RpiB family.</text>
</comment>
<gene>
    <name evidence="2" type="primary">lacB</name>
    <name evidence="2" type="ORF">QUV96_01355</name>
</gene>
<dbReference type="Proteomes" id="UP001529340">
    <property type="component" value="Unassembled WGS sequence"/>
</dbReference>
<proteinExistence type="inferred from homology"/>
<reference evidence="2 3" key="1">
    <citation type="submission" date="2023-06" db="EMBL/GenBank/DDBJ databases">
        <title>Identification and characterization of horizontal gene transfer across gut microbiota members of farm animals based on homology search.</title>
        <authorList>
            <person name="Schwarzerova J."/>
            <person name="Nykrynova M."/>
            <person name="Jureckova K."/>
            <person name="Cejkova D."/>
            <person name="Rychlik I."/>
        </authorList>
    </citation>
    <scope>NUCLEOTIDE SEQUENCE [LARGE SCALE GENOMIC DNA]</scope>
    <source>
        <strain evidence="2 3">ET39</strain>
    </source>
</reference>
<dbReference type="SUPFAM" id="SSF89623">
    <property type="entry name" value="Ribose/Galactose isomerase RpiB/AlsB"/>
    <property type="match status" value="1"/>
</dbReference>
<dbReference type="NCBIfam" id="NF004051">
    <property type="entry name" value="PRK05571.1"/>
    <property type="match status" value="1"/>
</dbReference>
<organism evidence="2 3">
    <name type="scientific">Amedibacillus dolichus</name>
    <dbReference type="NCBI Taxonomy" id="31971"/>
    <lineage>
        <taxon>Bacteria</taxon>
        <taxon>Bacillati</taxon>
        <taxon>Bacillota</taxon>
        <taxon>Erysipelotrichia</taxon>
        <taxon>Erysipelotrichales</taxon>
        <taxon>Erysipelotrichaceae</taxon>
        <taxon>Amedibacillus</taxon>
    </lineage>
</organism>